<keyword evidence="3" id="KW-1185">Reference proteome</keyword>
<dbReference type="GO" id="GO:0007165">
    <property type="term" value="P:signal transduction"/>
    <property type="evidence" value="ECO:0007669"/>
    <property type="project" value="TreeGrafter"/>
</dbReference>
<dbReference type="SUPFAM" id="SSF56112">
    <property type="entry name" value="Protein kinase-like (PK-like)"/>
    <property type="match status" value="2"/>
</dbReference>
<comment type="caution">
    <text evidence="2">The sequence shown here is derived from an EMBL/GenBank/DDBJ whole genome shotgun (WGS) entry which is preliminary data.</text>
</comment>
<dbReference type="Gene3D" id="1.10.510.10">
    <property type="entry name" value="Transferase(Phosphotransferase) domain 1"/>
    <property type="match status" value="2"/>
</dbReference>
<dbReference type="InterPro" id="IPR000719">
    <property type="entry name" value="Prot_kinase_dom"/>
</dbReference>
<accession>A0A2Z6RD36</accession>
<name>A0A2Z6RD36_9GLOM</name>
<dbReference type="GO" id="GO:0005524">
    <property type="term" value="F:ATP binding"/>
    <property type="evidence" value="ECO:0007669"/>
    <property type="project" value="InterPro"/>
</dbReference>
<sequence length="603" mass="69894">MEEPKLSDDIFEQIKDFYYWRLTEERSLLIDKLILNEELKERYKENGLCEECKQPRNSSDWCQCKFQQNFKNWTSGNIEVDEFIQKSQLKAKNVTQILEWIEYDRFENVEYLAKGGFGTIYKAIWKDGYIEFWDSENNQWKRSKRWDEDYENYPVVLKCLHNSQDITAEFLREIDLYTMVGNAKSIILSHGITKDPESNNFMMVMPYVQDGSLRQYLNNSFNSMNWKKKLVILKVTAEGLDNIHKEGLIHRDFHCGNILSDSFGPIITDLGLCQPANAKPSQDEYKKIYGVLPYVAPEVLRGKEYTQESDIYGFGIIAYEVCTGLPPYHDIAHDKLLAISICQGLRPKSDYKIPQLILDIIKQCWDADPSKRPKAVELYDLFDLFGDEIDKQIEEADKINEKLTTTSSLYTSTTLSYVTNPQAFYTTPEVLRGKEYTQESDIYGFGIIAYEVCTGLPPYHDIAHDKLLAISICQGLRPKSDYKIPQLILDIIKQCWDADPSKRPKAVELYDLFDLFGDEIDKQIEEADKINEKLTTTSSLYTSTTLSYVTNPQAFYTSRLLDFKNLPEPKNAIDNKDDNNSFGEYSESIESIDFTKLNIDKNN</sequence>
<dbReference type="PANTHER" id="PTHR23257:SF963">
    <property type="entry name" value="AT08303P"/>
    <property type="match status" value="1"/>
</dbReference>
<dbReference type="InterPro" id="IPR001245">
    <property type="entry name" value="Ser-Thr/Tyr_kinase_cat_dom"/>
</dbReference>
<dbReference type="PRINTS" id="PR00109">
    <property type="entry name" value="TYRKINASE"/>
</dbReference>
<dbReference type="EMBL" id="BEXD01002613">
    <property type="protein sequence ID" value="GBB98872.1"/>
    <property type="molecule type" value="Genomic_DNA"/>
</dbReference>
<reference evidence="2 3" key="1">
    <citation type="submission" date="2017-11" db="EMBL/GenBank/DDBJ databases">
        <title>The genome of Rhizophagus clarus HR1 reveals common genetic basis of auxotrophy among arbuscular mycorrhizal fungi.</title>
        <authorList>
            <person name="Kobayashi Y."/>
        </authorList>
    </citation>
    <scope>NUCLEOTIDE SEQUENCE [LARGE SCALE GENOMIC DNA]</scope>
    <source>
        <strain evidence="2 3">HR1</strain>
    </source>
</reference>
<dbReference type="GO" id="GO:0005737">
    <property type="term" value="C:cytoplasm"/>
    <property type="evidence" value="ECO:0007669"/>
    <property type="project" value="TreeGrafter"/>
</dbReference>
<gene>
    <name evidence="2" type="ORF">RclHR1_03350003</name>
</gene>
<dbReference type="InterPro" id="IPR050167">
    <property type="entry name" value="Ser_Thr_protein_kinase"/>
</dbReference>
<evidence type="ECO:0000313" key="2">
    <source>
        <dbReference type="EMBL" id="GBB98872.1"/>
    </source>
</evidence>
<dbReference type="GO" id="GO:0004672">
    <property type="term" value="F:protein kinase activity"/>
    <property type="evidence" value="ECO:0007669"/>
    <property type="project" value="InterPro"/>
</dbReference>
<dbReference type="Proteomes" id="UP000247702">
    <property type="component" value="Unassembled WGS sequence"/>
</dbReference>
<dbReference type="InterPro" id="IPR011009">
    <property type="entry name" value="Kinase-like_dom_sf"/>
</dbReference>
<dbReference type="AlphaFoldDB" id="A0A2Z6RD36"/>
<dbReference type="PROSITE" id="PS50011">
    <property type="entry name" value="PROTEIN_KINASE_DOM"/>
    <property type="match status" value="1"/>
</dbReference>
<protein>
    <recommendedName>
        <fullName evidence="1">Protein kinase domain-containing protein</fullName>
    </recommendedName>
</protein>
<dbReference type="PANTHER" id="PTHR23257">
    <property type="entry name" value="SERINE-THREONINE PROTEIN KINASE"/>
    <property type="match status" value="1"/>
</dbReference>
<proteinExistence type="predicted"/>
<evidence type="ECO:0000313" key="3">
    <source>
        <dbReference type="Proteomes" id="UP000247702"/>
    </source>
</evidence>
<evidence type="ECO:0000259" key="1">
    <source>
        <dbReference type="PROSITE" id="PS50011"/>
    </source>
</evidence>
<feature type="domain" description="Protein kinase" evidence="1">
    <location>
        <begin position="106"/>
        <end position="385"/>
    </location>
</feature>
<organism evidence="2 3">
    <name type="scientific">Rhizophagus clarus</name>
    <dbReference type="NCBI Taxonomy" id="94130"/>
    <lineage>
        <taxon>Eukaryota</taxon>
        <taxon>Fungi</taxon>
        <taxon>Fungi incertae sedis</taxon>
        <taxon>Mucoromycota</taxon>
        <taxon>Glomeromycotina</taxon>
        <taxon>Glomeromycetes</taxon>
        <taxon>Glomerales</taxon>
        <taxon>Glomeraceae</taxon>
        <taxon>Rhizophagus</taxon>
    </lineage>
</organism>
<dbReference type="Pfam" id="PF07714">
    <property type="entry name" value="PK_Tyr_Ser-Thr"/>
    <property type="match status" value="2"/>
</dbReference>